<dbReference type="AlphaFoldDB" id="A0A5B7GYQ5"/>
<reference evidence="1 2" key="1">
    <citation type="submission" date="2019-05" db="EMBL/GenBank/DDBJ databases">
        <title>Another draft genome of Portunus trituberculatus and its Hox gene families provides insights of decapod evolution.</title>
        <authorList>
            <person name="Jeong J.-H."/>
            <person name="Song I."/>
            <person name="Kim S."/>
            <person name="Choi T."/>
            <person name="Kim D."/>
            <person name="Ryu S."/>
            <person name="Kim W."/>
        </authorList>
    </citation>
    <scope>NUCLEOTIDE SEQUENCE [LARGE SCALE GENOMIC DNA]</scope>
    <source>
        <tissue evidence="1">Muscle</tissue>
    </source>
</reference>
<sequence length="62" mass="6802">MLHLKPGNTGSGPLRLLNSARPILVWLERRHAPPGEMLGTVKVCREGEAIRVGKTETQLKTS</sequence>
<comment type="caution">
    <text evidence="1">The sequence shown here is derived from an EMBL/GenBank/DDBJ whole genome shotgun (WGS) entry which is preliminary data.</text>
</comment>
<protein>
    <submittedName>
        <fullName evidence="1">Uncharacterized protein</fullName>
    </submittedName>
</protein>
<evidence type="ECO:0000313" key="2">
    <source>
        <dbReference type="Proteomes" id="UP000324222"/>
    </source>
</evidence>
<proteinExistence type="predicted"/>
<name>A0A5B7GYQ5_PORTR</name>
<gene>
    <name evidence="1" type="ORF">E2C01_059279</name>
</gene>
<keyword evidence="2" id="KW-1185">Reference proteome</keyword>
<accession>A0A5B7GYQ5</accession>
<dbReference type="Proteomes" id="UP000324222">
    <property type="component" value="Unassembled WGS sequence"/>
</dbReference>
<dbReference type="EMBL" id="VSRR010022987">
    <property type="protein sequence ID" value="MPC65150.1"/>
    <property type="molecule type" value="Genomic_DNA"/>
</dbReference>
<evidence type="ECO:0000313" key="1">
    <source>
        <dbReference type="EMBL" id="MPC65150.1"/>
    </source>
</evidence>
<organism evidence="1 2">
    <name type="scientific">Portunus trituberculatus</name>
    <name type="common">Swimming crab</name>
    <name type="synonym">Neptunus trituberculatus</name>
    <dbReference type="NCBI Taxonomy" id="210409"/>
    <lineage>
        <taxon>Eukaryota</taxon>
        <taxon>Metazoa</taxon>
        <taxon>Ecdysozoa</taxon>
        <taxon>Arthropoda</taxon>
        <taxon>Crustacea</taxon>
        <taxon>Multicrustacea</taxon>
        <taxon>Malacostraca</taxon>
        <taxon>Eumalacostraca</taxon>
        <taxon>Eucarida</taxon>
        <taxon>Decapoda</taxon>
        <taxon>Pleocyemata</taxon>
        <taxon>Brachyura</taxon>
        <taxon>Eubrachyura</taxon>
        <taxon>Portunoidea</taxon>
        <taxon>Portunidae</taxon>
        <taxon>Portuninae</taxon>
        <taxon>Portunus</taxon>
    </lineage>
</organism>